<dbReference type="Gene3D" id="1.10.490.10">
    <property type="entry name" value="Globins"/>
    <property type="match status" value="1"/>
</dbReference>
<reference evidence="7 9" key="2">
    <citation type="submission" date="2018-03" db="EMBL/GenBank/DDBJ databases">
        <authorList>
            <person name="Fogelqvist J."/>
        </authorList>
    </citation>
    <scope>NUCLEOTIDE SEQUENCE [LARGE SCALE GENOMIC DNA]</scope>
</reference>
<dbReference type="GO" id="GO:0005344">
    <property type="term" value="F:oxygen carrier activity"/>
    <property type="evidence" value="ECO:0007669"/>
    <property type="project" value="UniProtKB-KW"/>
</dbReference>
<reference evidence="6 8" key="1">
    <citation type="submission" date="2015-02" db="EMBL/GenBank/DDBJ databases">
        <authorList>
            <person name="Chooi Y.-H."/>
        </authorList>
    </citation>
    <scope>NUCLEOTIDE SEQUENCE [LARGE SCALE GENOMIC DNA]</scope>
    <source>
        <strain evidence="6">E3</strain>
    </source>
</reference>
<dbReference type="Proteomes" id="UP000290189">
    <property type="component" value="Unassembled WGS sequence"/>
</dbReference>
<evidence type="ECO:0000259" key="5">
    <source>
        <dbReference type="PROSITE" id="PS01033"/>
    </source>
</evidence>
<keyword evidence="2" id="KW-0479">Metal-binding</keyword>
<keyword evidence="1 4" id="KW-0349">Heme</keyword>
<evidence type="ECO:0000313" key="9">
    <source>
        <dbReference type="Proteomes" id="UP000290189"/>
    </source>
</evidence>
<dbReference type="InterPro" id="IPR000971">
    <property type="entry name" value="Globin"/>
</dbReference>
<dbReference type="AlphaFoldDB" id="A0A0G4II14"/>
<dbReference type="OrthoDB" id="436496at2759"/>
<dbReference type="STRING" id="37360.A0A0G4II14"/>
<evidence type="ECO:0000313" key="6">
    <source>
        <dbReference type="EMBL" id="CEO94853.1"/>
    </source>
</evidence>
<sequence>MAAASSWQQYLPPSCPASPNLTEERIDIVRKTWLTLKSGQGKGERDRLGSNPSVQDAMDLLAVMFFEILFKNAPEVEALFQCDLVMQGRRLTTALNNLVDLLGKDAAAISEILTRLAEVHHPHGIQPEHYDPFGQALLAMVKAGLAEDFTSDVCEAWEHLYSTICSFMIPVTQKLTRSR</sequence>
<dbReference type="PANTHER" id="PTHR43396">
    <property type="entry name" value="FLAVOHEMOPROTEIN"/>
    <property type="match status" value="1"/>
</dbReference>
<dbReference type="Pfam" id="PF00042">
    <property type="entry name" value="Globin"/>
    <property type="match status" value="1"/>
</dbReference>
<evidence type="ECO:0000256" key="1">
    <source>
        <dbReference type="ARBA" id="ARBA00022617"/>
    </source>
</evidence>
<dbReference type="GO" id="GO:0008941">
    <property type="term" value="F:nitric oxide dioxygenase NAD(P)H activity"/>
    <property type="evidence" value="ECO:0007669"/>
    <property type="project" value="TreeGrafter"/>
</dbReference>
<proteinExistence type="inferred from homology"/>
<dbReference type="GO" id="GO:0019825">
    <property type="term" value="F:oxygen binding"/>
    <property type="evidence" value="ECO:0007669"/>
    <property type="project" value="InterPro"/>
</dbReference>
<keyword evidence="8" id="KW-1185">Reference proteome</keyword>
<keyword evidence="7" id="KW-0496">Mitochondrion</keyword>
<protein>
    <recommendedName>
        <fullName evidence="5">Globin domain-containing protein</fullName>
    </recommendedName>
</protein>
<organism evidence="6 8">
    <name type="scientific">Plasmodiophora brassicae</name>
    <name type="common">Clubroot disease agent</name>
    <dbReference type="NCBI Taxonomy" id="37360"/>
    <lineage>
        <taxon>Eukaryota</taxon>
        <taxon>Sar</taxon>
        <taxon>Rhizaria</taxon>
        <taxon>Endomyxa</taxon>
        <taxon>Phytomyxea</taxon>
        <taxon>Plasmodiophorida</taxon>
        <taxon>Plasmodiophoridae</taxon>
        <taxon>Plasmodiophora</taxon>
    </lineage>
</organism>
<dbReference type="GO" id="GO:0020037">
    <property type="term" value="F:heme binding"/>
    <property type="evidence" value="ECO:0007669"/>
    <property type="project" value="InterPro"/>
</dbReference>
<dbReference type="GO" id="GO:0046210">
    <property type="term" value="P:nitric oxide catabolic process"/>
    <property type="evidence" value="ECO:0007669"/>
    <property type="project" value="TreeGrafter"/>
</dbReference>
<evidence type="ECO:0000256" key="4">
    <source>
        <dbReference type="RuleBase" id="RU000356"/>
    </source>
</evidence>
<dbReference type="EMBL" id="CDSF01000002">
    <property type="protein sequence ID" value="CEO94853.1"/>
    <property type="molecule type" value="Genomic_DNA"/>
</dbReference>
<gene>
    <name evidence="6" type="ORF">PBRA_003666</name>
    <name evidence="7" type="ORF">PLBR_LOCUS1401</name>
</gene>
<dbReference type="PANTHER" id="PTHR43396:SF3">
    <property type="entry name" value="FLAVOHEMOPROTEIN"/>
    <property type="match status" value="1"/>
</dbReference>
<dbReference type="GO" id="GO:0046872">
    <property type="term" value="F:metal ion binding"/>
    <property type="evidence" value="ECO:0007669"/>
    <property type="project" value="UniProtKB-KW"/>
</dbReference>
<dbReference type="PROSITE" id="PS01033">
    <property type="entry name" value="GLOBIN"/>
    <property type="match status" value="1"/>
</dbReference>
<dbReference type="GO" id="GO:0071949">
    <property type="term" value="F:FAD binding"/>
    <property type="evidence" value="ECO:0007669"/>
    <property type="project" value="TreeGrafter"/>
</dbReference>
<dbReference type="SUPFAM" id="SSF46458">
    <property type="entry name" value="Globin-like"/>
    <property type="match status" value="1"/>
</dbReference>
<evidence type="ECO:0000256" key="3">
    <source>
        <dbReference type="ARBA" id="ARBA00023004"/>
    </source>
</evidence>
<dbReference type="EMBL" id="OVEO01000002">
    <property type="protein sequence ID" value="SPQ94186.1"/>
    <property type="molecule type" value="Genomic_DNA"/>
</dbReference>
<dbReference type="GO" id="GO:0071500">
    <property type="term" value="P:cellular response to nitrosative stress"/>
    <property type="evidence" value="ECO:0007669"/>
    <property type="project" value="TreeGrafter"/>
</dbReference>
<evidence type="ECO:0000256" key="2">
    <source>
        <dbReference type="ARBA" id="ARBA00022723"/>
    </source>
</evidence>
<geneLocation type="mitochondrion" evidence="7"/>
<keyword evidence="3" id="KW-0408">Iron</keyword>
<accession>A0A0G4II14</accession>
<evidence type="ECO:0000313" key="8">
    <source>
        <dbReference type="Proteomes" id="UP000039324"/>
    </source>
</evidence>
<name>A0A0G4II14_PLABS</name>
<dbReference type="InterPro" id="IPR009050">
    <property type="entry name" value="Globin-like_sf"/>
</dbReference>
<keyword evidence="4" id="KW-0813">Transport</keyword>
<dbReference type="InterPro" id="IPR012292">
    <property type="entry name" value="Globin/Proto"/>
</dbReference>
<feature type="domain" description="Globin" evidence="5">
    <location>
        <begin position="20"/>
        <end position="173"/>
    </location>
</feature>
<comment type="similarity">
    <text evidence="4">Belongs to the globin family.</text>
</comment>
<evidence type="ECO:0000313" key="7">
    <source>
        <dbReference type="EMBL" id="SPQ94186.1"/>
    </source>
</evidence>
<dbReference type="Proteomes" id="UP000039324">
    <property type="component" value="Unassembled WGS sequence"/>
</dbReference>
<keyword evidence="4" id="KW-0561">Oxygen transport</keyword>